<protein>
    <submittedName>
        <fullName evidence="3">Uncharacterized protein</fullName>
    </submittedName>
</protein>
<dbReference type="Proteomes" id="UP001384579">
    <property type="component" value="Unassembled WGS sequence"/>
</dbReference>
<keyword evidence="2" id="KW-0812">Transmembrane</keyword>
<organism evidence="3 4">
    <name type="scientific">Microcoleus anatoxicus PTRS2</name>
    <dbReference type="NCBI Taxonomy" id="2705321"/>
    <lineage>
        <taxon>Bacteria</taxon>
        <taxon>Bacillati</taxon>
        <taxon>Cyanobacteriota</taxon>
        <taxon>Cyanophyceae</taxon>
        <taxon>Oscillatoriophycideae</taxon>
        <taxon>Oscillatoriales</taxon>
        <taxon>Microcoleaceae</taxon>
        <taxon>Microcoleus</taxon>
        <taxon>Microcoleus anatoxicus</taxon>
    </lineage>
</organism>
<accession>A0ABU8YT79</accession>
<sequence>MQLKRMAQKGTDNQQIALNSCVLPMNSQTYTKTFNHQKQSDPPMLWIVAILGSVFLHGLAFWILRLSIIRAEIVPESPSAAVNLIEITPSQKSPEPKKPVNINKAQTSPPISRQILTKKLIMVAKDVPKKITRSTPSALKSGNLPKTQEKITATTPAQRNNLKLIKTPKPLNKIPALTAVITLKNKQVKQSVTRQYSVKIPLKSQMALKPVVASKSQAKSIAVVAKLEIKSQSKPKSSAAVAKTTIKPQSQTQSIAAVAKTTIKPQSQTQSIAAVAKPGIKVQSKPSSIVPVPKIAIKIKSKSQSIVAVNPPHLQYYLTKKSRFSSKNNQRVTQIFKIQKNAIPIKNLPQISQLARVPKPIETQPQPQSIVTEKPVIETQPQPQSITAPTTVQDEIPPSIVDRAPVVQERSTPPESTVSQEPIAIVQPRQIAAPPISPEPNS</sequence>
<feature type="transmembrane region" description="Helical" evidence="2">
    <location>
        <begin position="44"/>
        <end position="64"/>
    </location>
</feature>
<gene>
    <name evidence="3" type="ORF">WMG39_22370</name>
</gene>
<keyword evidence="2" id="KW-0472">Membrane</keyword>
<evidence type="ECO:0000256" key="1">
    <source>
        <dbReference type="SAM" id="MobiDB-lite"/>
    </source>
</evidence>
<feature type="region of interest" description="Disordered" evidence="1">
    <location>
        <begin position="373"/>
        <end position="442"/>
    </location>
</feature>
<comment type="caution">
    <text evidence="3">The sequence shown here is derived from an EMBL/GenBank/DDBJ whole genome shotgun (WGS) entry which is preliminary data.</text>
</comment>
<name>A0ABU8YT79_9CYAN</name>
<reference evidence="3 4" key="1">
    <citation type="journal article" date="2020" name="Harmful Algae">
        <title>Molecular and morphological characterization of a novel dihydroanatoxin-a producing Microcoleus species (cyanobacteria) from the Russian River, California, USA.</title>
        <authorList>
            <person name="Conklin K.Y."/>
            <person name="Stancheva R."/>
            <person name="Otten T.G."/>
            <person name="Fadness R."/>
            <person name="Boyer G.L."/>
            <person name="Read B."/>
            <person name="Zhang X."/>
            <person name="Sheath R.G."/>
        </authorList>
    </citation>
    <scope>NUCLEOTIDE SEQUENCE [LARGE SCALE GENOMIC DNA]</scope>
    <source>
        <strain evidence="3 4">PTRS2</strain>
    </source>
</reference>
<evidence type="ECO:0000313" key="4">
    <source>
        <dbReference type="Proteomes" id="UP001384579"/>
    </source>
</evidence>
<keyword evidence="2" id="KW-1133">Transmembrane helix</keyword>
<keyword evidence="4" id="KW-1185">Reference proteome</keyword>
<evidence type="ECO:0000313" key="3">
    <source>
        <dbReference type="EMBL" id="MEK0187578.1"/>
    </source>
</evidence>
<feature type="compositionally biased region" description="Polar residues" evidence="1">
    <location>
        <begin position="379"/>
        <end position="393"/>
    </location>
</feature>
<proteinExistence type="predicted"/>
<evidence type="ECO:0000256" key="2">
    <source>
        <dbReference type="SAM" id="Phobius"/>
    </source>
</evidence>
<feature type="non-terminal residue" evidence="3">
    <location>
        <position position="442"/>
    </location>
</feature>
<dbReference type="EMBL" id="JBBLXS010000386">
    <property type="protein sequence ID" value="MEK0187578.1"/>
    <property type="molecule type" value="Genomic_DNA"/>
</dbReference>
<feature type="compositionally biased region" description="Polar residues" evidence="1">
    <location>
        <begin position="409"/>
        <end position="420"/>
    </location>
</feature>